<dbReference type="SUPFAM" id="SSF117916">
    <property type="entry name" value="Fe-S cluster assembly (FSCA) domain-like"/>
    <property type="match status" value="1"/>
</dbReference>
<dbReference type="InterPro" id="IPR034904">
    <property type="entry name" value="FSCA_dom_sf"/>
</dbReference>
<dbReference type="Pfam" id="PF01883">
    <property type="entry name" value="FeS_assembly_P"/>
    <property type="match status" value="1"/>
</dbReference>
<dbReference type="PANTHER" id="PTHR42831:SF3">
    <property type="entry name" value="1,2-PHENYLACETYL-COA EPOXIDASE, SUBUNIT D-RELATED"/>
    <property type="match status" value="1"/>
</dbReference>
<dbReference type="RefSeq" id="WP_141786680.1">
    <property type="nucleotide sequence ID" value="NZ_BAAAIK010000011.1"/>
</dbReference>
<dbReference type="InterPro" id="IPR052339">
    <property type="entry name" value="Fe-S_Maturation_MIP18"/>
</dbReference>
<dbReference type="InterPro" id="IPR002744">
    <property type="entry name" value="MIP18-like"/>
</dbReference>
<feature type="domain" description="PaaD zinc beta ribbon" evidence="2">
    <location>
        <begin position="129"/>
        <end position="171"/>
    </location>
</feature>
<accession>A0A542YU80</accession>
<reference evidence="3 4" key="1">
    <citation type="submission" date="2019-06" db="EMBL/GenBank/DDBJ databases">
        <title>Sequencing the genomes of 1000 actinobacteria strains.</title>
        <authorList>
            <person name="Klenk H.-P."/>
        </authorList>
    </citation>
    <scope>NUCLEOTIDE SEQUENCE [LARGE SCALE GENOMIC DNA]</scope>
    <source>
        <strain evidence="3 4">DSM 12335</strain>
    </source>
</reference>
<protein>
    <submittedName>
        <fullName evidence="3">Ring-1,2-phenylacetyl-CoA epoxidase subunit PaaD</fullName>
    </submittedName>
</protein>
<evidence type="ECO:0000259" key="1">
    <source>
        <dbReference type="Pfam" id="PF01883"/>
    </source>
</evidence>
<dbReference type="OrthoDB" id="3684942at2"/>
<dbReference type="PANTHER" id="PTHR42831">
    <property type="entry name" value="FE-S PROTEIN MATURATION AUXILIARY FACTOR YITW"/>
    <property type="match status" value="1"/>
</dbReference>
<evidence type="ECO:0000259" key="2">
    <source>
        <dbReference type="Pfam" id="PF23451"/>
    </source>
</evidence>
<dbReference type="Gene3D" id="3.30.300.130">
    <property type="entry name" value="Fe-S cluster assembly (FSCA)"/>
    <property type="match status" value="1"/>
</dbReference>
<feature type="domain" description="MIP18 family-like" evidence="1">
    <location>
        <begin position="10"/>
        <end position="78"/>
    </location>
</feature>
<comment type="caution">
    <text evidence="3">The sequence shown here is derived from an EMBL/GenBank/DDBJ whole genome shotgun (WGS) entry which is preliminary data.</text>
</comment>
<evidence type="ECO:0000313" key="3">
    <source>
        <dbReference type="EMBL" id="TQL51643.1"/>
    </source>
</evidence>
<organism evidence="3 4">
    <name type="scientific">Ornithinicoccus hortensis</name>
    <dbReference type="NCBI Taxonomy" id="82346"/>
    <lineage>
        <taxon>Bacteria</taxon>
        <taxon>Bacillati</taxon>
        <taxon>Actinomycetota</taxon>
        <taxon>Actinomycetes</taxon>
        <taxon>Micrococcales</taxon>
        <taxon>Intrasporangiaceae</taxon>
        <taxon>Ornithinicoccus</taxon>
    </lineage>
</organism>
<gene>
    <name evidence="3" type="ORF">FB467_2793</name>
</gene>
<dbReference type="NCBIfam" id="TIGR02159">
    <property type="entry name" value="PA_CoA_Oxy4"/>
    <property type="match status" value="1"/>
</dbReference>
<dbReference type="Proteomes" id="UP000319516">
    <property type="component" value="Unassembled WGS sequence"/>
</dbReference>
<dbReference type="Pfam" id="PF23451">
    <property type="entry name" value="Zn_ribbon_PaaD"/>
    <property type="match status" value="1"/>
</dbReference>
<evidence type="ECO:0000313" key="4">
    <source>
        <dbReference type="Proteomes" id="UP000319516"/>
    </source>
</evidence>
<dbReference type="AlphaFoldDB" id="A0A542YU80"/>
<name>A0A542YU80_9MICO</name>
<dbReference type="InterPro" id="IPR056572">
    <property type="entry name" value="Zn_ribbon_PaaD"/>
</dbReference>
<dbReference type="InterPro" id="IPR011883">
    <property type="entry name" value="PaaD-like"/>
</dbReference>
<proteinExistence type="predicted"/>
<sequence>MTVNAPARAAEVERAVRAVLDPEIPVITIDDLGIVRGVEVREDPEGAAEALVRVTITPTYSGCPAMQAITDAIDRVARRHGMRAEIETVLSPAWTTDWMSESGREGLRRFGIAPPTGERAVGPVTVGLSVRRVDCPTCGSSDTEELSRFGSTACKALRRCRSCREPFEEFKSL</sequence>
<dbReference type="EMBL" id="VFOP01000001">
    <property type="protein sequence ID" value="TQL51643.1"/>
    <property type="molecule type" value="Genomic_DNA"/>
</dbReference>
<keyword evidence="4" id="KW-1185">Reference proteome</keyword>